<dbReference type="InterPro" id="IPR051970">
    <property type="entry name" value="TEL2_Regulation"/>
</dbReference>
<feature type="domain" description="Telomere length regulation protein conserved" evidence="3">
    <location>
        <begin position="611"/>
        <end position="722"/>
    </location>
</feature>
<dbReference type="FunFam" id="1.25.40.720:FF:000004">
    <property type="entry name" value="WGS project CABT00000000 data, contig 2.6"/>
    <property type="match status" value="1"/>
</dbReference>
<dbReference type="GO" id="GO:0042162">
    <property type="term" value="F:telomeric DNA binding"/>
    <property type="evidence" value="ECO:0007669"/>
    <property type="project" value="TreeGrafter"/>
</dbReference>
<keyword evidence="5" id="KW-1185">Reference proteome</keyword>
<dbReference type="InterPro" id="IPR019337">
    <property type="entry name" value="Telomere_length_regulation_dom"/>
</dbReference>
<feature type="region of interest" description="Disordered" evidence="2">
    <location>
        <begin position="541"/>
        <end position="605"/>
    </location>
</feature>
<feature type="compositionally biased region" description="Low complexity" evidence="2">
    <location>
        <begin position="543"/>
        <end position="552"/>
    </location>
</feature>
<evidence type="ECO:0000259" key="3">
    <source>
        <dbReference type="Pfam" id="PF10193"/>
    </source>
</evidence>
<evidence type="ECO:0000256" key="2">
    <source>
        <dbReference type="SAM" id="MobiDB-lite"/>
    </source>
</evidence>
<dbReference type="Gene3D" id="1.25.40.720">
    <property type="entry name" value="Telomere length regulation protein 2, C-terminal domain"/>
    <property type="match status" value="2"/>
</dbReference>
<protein>
    <recommendedName>
        <fullName evidence="3">Telomere length regulation protein conserved domain-containing protein</fullName>
    </recommendedName>
</protein>
<proteinExistence type="inferred from homology"/>
<dbReference type="InterPro" id="IPR038528">
    <property type="entry name" value="TEL2_C_sf"/>
</dbReference>
<reference evidence="4" key="1">
    <citation type="submission" date="2021-02" db="EMBL/GenBank/DDBJ databases">
        <title>Genome sequence Cadophora malorum strain M34.</title>
        <authorList>
            <person name="Stefanovic E."/>
            <person name="Vu D."/>
            <person name="Scully C."/>
            <person name="Dijksterhuis J."/>
            <person name="Roader J."/>
            <person name="Houbraken J."/>
        </authorList>
    </citation>
    <scope>NUCLEOTIDE SEQUENCE</scope>
    <source>
        <strain evidence="4">M34</strain>
    </source>
</reference>
<dbReference type="GO" id="GO:0005829">
    <property type="term" value="C:cytosol"/>
    <property type="evidence" value="ECO:0007669"/>
    <property type="project" value="TreeGrafter"/>
</dbReference>
<organism evidence="4 5">
    <name type="scientific">Cadophora malorum</name>
    <dbReference type="NCBI Taxonomy" id="108018"/>
    <lineage>
        <taxon>Eukaryota</taxon>
        <taxon>Fungi</taxon>
        <taxon>Dikarya</taxon>
        <taxon>Ascomycota</taxon>
        <taxon>Pezizomycotina</taxon>
        <taxon>Leotiomycetes</taxon>
        <taxon>Helotiales</taxon>
        <taxon>Ploettnerulaceae</taxon>
        <taxon>Cadophora</taxon>
    </lineage>
</organism>
<dbReference type="PANTHER" id="PTHR15830">
    <property type="entry name" value="TELOMERE LENGTH REGULATION PROTEIN TEL2 FAMILY MEMBER"/>
    <property type="match status" value="1"/>
</dbReference>
<dbReference type="FunFam" id="1.25.40.720:FF:000007">
    <property type="entry name" value="WGS project CABT00000000 data, contig 2.6"/>
    <property type="match status" value="1"/>
</dbReference>
<evidence type="ECO:0000256" key="1">
    <source>
        <dbReference type="ARBA" id="ARBA00006133"/>
    </source>
</evidence>
<evidence type="ECO:0000313" key="5">
    <source>
        <dbReference type="Proteomes" id="UP000664132"/>
    </source>
</evidence>
<name>A0A8H7WKM7_9HELO</name>
<dbReference type="EMBL" id="JAFJYH010000001">
    <property type="protein sequence ID" value="KAG4426640.1"/>
    <property type="molecule type" value="Genomic_DNA"/>
</dbReference>
<sequence length="1000" mass="109589">MEGLLTPVSTSYKNGSKASEAALIEAVKAPEPKPKPRFQTASTPAEALEILRNEPDHETLISTLQFLGKSDQDFAIASPSPLAAQLVHTLVSDTVPNYWHVLQESPNGKKAKNGKHGRSSSELEILLSCLRSVTGLNSVLLSLKQQIQKSREPKNSIGGAKIEDILAINLQLLQALLGGNKTIGIIWETICATPDSQPRQKALWNEFLSLIVGGKLLGTAAESEDIINELSKKIGERHWVADGTLYSRWLSQNITHWAKSLPNHSEDGWRSCAELLSKSFRLGNTESITKEIVSILIFQEKEYRPQFLKLIGNLPSFDQRNFLFSLLKIISRDYLSSPLTTEADSQWWKSDASVVAAAASLITLVVAEDEARKNLLISWLTNSSGAGVGDGIAIRRAVLAALAGDKCDIETILDKSLGQFGDQLYIKHTPTLQQEVHAQVLLLTAGYVHRKAPLRLTVMMRSGSHLSVVSNRLAASSPRARFLGMCVGEALSSLVDKGDKRMDFKVEEMNTDEAKWYKSLVTVSDNIGSFDPFKAGAVANISKKQPQKAAQQAKKKPPPTGSKIVAIEEIEDSEEEESDDDGLTPYAKPDSDPEDSDEDATLITRNKPTAPVYIRDLITYLRDTENYDRQKLALATAAPLIRRKANFGTEVSAHAEELATLLVGLQDKYEIENFQDMRIQGMIAVLIALPTKMGQWFSKTFFDGDFSISQRASVLTTLGLGARELGGFGPEDESLTTMKNLPSSSNASFPSKILPPHIHTYYSPQTSKPKKQLKATPISALDTLTTTLSNTMIAPMATSLADKLTGPSILKIRTFSSRMAVEASRKKPTTNALAQVVSAGFFFPLTGRFSLHLKTFGASSAANITFHPYLLSLFLKTLSLLLHASGPNTLSLPQMTSEFWDLCLGLRAQAVGDVMVLEALLFSFLSILEVNGDKRALVEGFGRQMLETQEWVEGVFGRLGSAGSEEDERVRMLAAGVLVRIRENVEKYQALLLGDMASFR</sequence>
<dbReference type="GO" id="GO:0051879">
    <property type="term" value="F:Hsp90 protein binding"/>
    <property type="evidence" value="ECO:0007669"/>
    <property type="project" value="TreeGrafter"/>
</dbReference>
<gene>
    <name evidence="4" type="ORF">IFR04_000071</name>
</gene>
<dbReference type="GO" id="GO:0051083">
    <property type="term" value="P:'de novo' cotranslational protein folding"/>
    <property type="evidence" value="ECO:0007669"/>
    <property type="project" value="TreeGrafter"/>
</dbReference>
<accession>A0A8H7WKM7</accession>
<feature type="compositionally biased region" description="Acidic residues" evidence="2">
    <location>
        <begin position="568"/>
        <end position="582"/>
    </location>
</feature>
<dbReference type="OrthoDB" id="10258062at2759"/>
<dbReference type="Proteomes" id="UP000664132">
    <property type="component" value="Unassembled WGS sequence"/>
</dbReference>
<dbReference type="Pfam" id="PF10193">
    <property type="entry name" value="Telomere_reg-2"/>
    <property type="match status" value="1"/>
</dbReference>
<comment type="caution">
    <text evidence="4">The sequence shown here is derived from an EMBL/GenBank/DDBJ whole genome shotgun (WGS) entry which is preliminary data.</text>
</comment>
<comment type="similarity">
    <text evidence="1">Belongs to the TEL2 family.</text>
</comment>
<evidence type="ECO:0000313" key="4">
    <source>
        <dbReference type="EMBL" id="KAG4426640.1"/>
    </source>
</evidence>
<dbReference type="PANTHER" id="PTHR15830:SF10">
    <property type="entry name" value="TELOMERE LENGTH REGULATION PROTEIN TEL2 HOMOLOG"/>
    <property type="match status" value="1"/>
</dbReference>
<dbReference type="AlphaFoldDB" id="A0A8H7WKM7"/>